<dbReference type="SUPFAM" id="SSF52768">
    <property type="entry name" value="Arginase/deacetylase"/>
    <property type="match status" value="1"/>
</dbReference>
<feature type="binding site" evidence="5 7">
    <location>
        <position position="136"/>
    </location>
    <ligand>
        <name>Mn(2+)</name>
        <dbReference type="ChEBI" id="CHEBI:29035"/>
        <label>1</label>
    </ligand>
</feature>
<protein>
    <recommendedName>
        <fullName evidence="5 6">Formimidoylglutamase</fullName>
        <ecNumber evidence="5 6">3.5.3.8</ecNumber>
    </recommendedName>
    <alternativeName>
        <fullName evidence="5">Formiminoglutamase</fullName>
    </alternativeName>
    <alternativeName>
        <fullName evidence="5">Formiminoglutamate hydrolase</fullName>
    </alternativeName>
</protein>
<evidence type="ECO:0000256" key="7">
    <source>
        <dbReference type="PIRSR" id="PIRSR036979-1"/>
    </source>
</evidence>
<dbReference type="RefSeq" id="WP_093098347.1">
    <property type="nucleotide sequence ID" value="NZ_FNGK01000002.1"/>
</dbReference>
<evidence type="ECO:0000313" key="11">
    <source>
        <dbReference type="Proteomes" id="UP000215355"/>
    </source>
</evidence>
<dbReference type="KEGG" id="smiz:4412673_03067"/>
<comment type="similarity">
    <text evidence="5 8 9">Belongs to the arginase family.</text>
</comment>
<dbReference type="EMBL" id="LT906468">
    <property type="protein sequence ID" value="SNV54320.1"/>
    <property type="molecule type" value="Genomic_DNA"/>
</dbReference>
<evidence type="ECO:0000256" key="9">
    <source>
        <dbReference type="RuleBase" id="RU003684"/>
    </source>
</evidence>
<dbReference type="InterPro" id="IPR023696">
    <property type="entry name" value="Ureohydrolase_dom_sf"/>
</dbReference>
<dbReference type="InterPro" id="IPR006035">
    <property type="entry name" value="Ureohydrolase"/>
</dbReference>
<feature type="binding site" evidence="5 7">
    <location>
        <position position="254"/>
    </location>
    <ligand>
        <name>Mn(2+)</name>
        <dbReference type="ChEBI" id="CHEBI:29035"/>
        <label>1</label>
    </ligand>
</feature>
<comment type="catalytic activity">
    <reaction evidence="5">
        <text>N-formimidoyl-L-glutamate + H2O = formamide + L-glutamate</text>
        <dbReference type="Rhea" id="RHEA:22492"/>
        <dbReference type="ChEBI" id="CHEBI:15377"/>
        <dbReference type="ChEBI" id="CHEBI:16397"/>
        <dbReference type="ChEBI" id="CHEBI:29985"/>
        <dbReference type="ChEBI" id="CHEBI:58928"/>
        <dbReference type="EC" id="3.5.3.8"/>
    </reaction>
</comment>
<evidence type="ECO:0000256" key="3">
    <source>
        <dbReference type="ARBA" id="ARBA00022808"/>
    </source>
</evidence>
<dbReference type="Proteomes" id="UP000215355">
    <property type="component" value="Chromosome 1"/>
</dbReference>
<dbReference type="InterPro" id="IPR005923">
    <property type="entry name" value="HutG"/>
</dbReference>
<dbReference type="PIRSF" id="PIRSF036979">
    <property type="entry name" value="Arginase"/>
    <property type="match status" value="1"/>
</dbReference>
<dbReference type="Pfam" id="PF00491">
    <property type="entry name" value="Arginase"/>
    <property type="match status" value="1"/>
</dbReference>
<feature type="binding site" evidence="5 7">
    <location>
        <position position="161"/>
    </location>
    <ligand>
        <name>Mn(2+)</name>
        <dbReference type="ChEBI" id="CHEBI:29035"/>
        <label>1</label>
    </ligand>
</feature>
<keyword evidence="3 5" id="KW-0369">Histidine metabolism</keyword>
<evidence type="ECO:0000256" key="1">
    <source>
        <dbReference type="ARBA" id="ARBA00022723"/>
    </source>
</evidence>
<dbReference type="InterPro" id="IPR020855">
    <property type="entry name" value="Ureohydrolase_Mn_BS"/>
</dbReference>
<dbReference type="PANTHER" id="PTHR11358">
    <property type="entry name" value="ARGINASE/AGMATINASE"/>
    <property type="match status" value="1"/>
</dbReference>
<dbReference type="CDD" id="cd09988">
    <property type="entry name" value="Formimidoylglutamase"/>
    <property type="match status" value="1"/>
</dbReference>
<evidence type="ECO:0000256" key="2">
    <source>
        <dbReference type="ARBA" id="ARBA00022801"/>
    </source>
</evidence>
<comment type="function">
    <text evidence="5">Catalyzes the conversion of N-formimidoyl-L-glutamate to L-glutamate and formamide.</text>
</comment>
<gene>
    <name evidence="10" type="primary">hutG_1</name>
    <name evidence="5" type="synonym">hutG</name>
    <name evidence="10" type="ORF">SAMEA4412673_03067</name>
</gene>
<feature type="binding site" evidence="7">
    <location>
        <position position="163"/>
    </location>
    <ligand>
        <name>Mn(2+)</name>
        <dbReference type="ChEBI" id="CHEBI:29035"/>
        <label>1</label>
    </ligand>
</feature>
<dbReference type="NCBIfam" id="TIGR01227">
    <property type="entry name" value="hutG"/>
    <property type="match status" value="1"/>
</dbReference>
<keyword evidence="4 5" id="KW-0464">Manganese</keyword>
<evidence type="ECO:0000256" key="6">
    <source>
        <dbReference type="NCBIfam" id="TIGR01227"/>
    </source>
</evidence>
<proteinExistence type="inferred from homology"/>
<evidence type="ECO:0000313" key="10">
    <source>
        <dbReference type="EMBL" id="SNV54320.1"/>
    </source>
</evidence>
<dbReference type="PANTHER" id="PTHR11358:SF35">
    <property type="entry name" value="FORMIMIDOYLGLUTAMASE"/>
    <property type="match status" value="1"/>
</dbReference>
<feature type="binding site" evidence="7">
    <location>
        <position position="256"/>
    </location>
    <ligand>
        <name>Mn(2+)</name>
        <dbReference type="ChEBI" id="CHEBI:29035"/>
        <label>1</label>
    </ligand>
</feature>
<dbReference type="AlphaFoldDB" id="A0AAJ4XEM1"/>
<dbReference type="PROSITE" id="PS01053">
    <property type="entry name" value="ARGINASE_1"/>
    <property type="match status" value="1"/>
</dbReference>
<evidence type="ECO:0000256" key="4">
    <source>
        <dbReference type="ARBA" id="ARBA00023211"/>
    </source>
</evidence>
<organism evidence="10 11">
    <name type="scientific">Sphingobacterium mizutaii</name>
    <dbReference type="NCBI Taxonomy" id="1010"/>
    <lineage>
        <taxon>Bacteria</taxon>
        <taxon>Pseudomonadati</taxon>
        <taxon>Bacteroidota</taxon>
        <taxon>Sphingobacteriia</taxon>
        <taxon>Sphingobacteriales</taxon>
        <taxon>Sphingobacteriaceae</taxon>
        <taxon>Sphingobacterium</taxon>
    </lineage>
</organism>
<dbReference type="GO" id="GO:0050415">
    <property type="term" value="F:formimidoylglutamase activity"/>
    <property type="evidence" value="ECO:0007669"/>
    <property type="project" value="UniProtKB-UniRule"/>
</dbReference>
<feature type="binding site" evidence="5">
    <location>
        <position position="161"/>
    </location>
    <ligand>
        <name>Mn(2+)</name>
        <dbReference type="ChEBI" id="CHEBI:29035"/>
        <label>2</label>
    </ligand>
</feature>
<sequence>MEALGNVFYKPSEKQIWTGRIDGETPEFLRWHQLMTCIDLDTDLPSLEKQIVFLGFCCDEGVKRNQGRIGAKDAPAALRKVLAGLPNHLQAEVKLADAGDVICIAEDMEAAQNELGKRVAQILDHGGFPIVLGGGHEVTYGHFNGLKAHSKSKKLGVINLDAHFDIRNLANNQGNSGTGFYQIFQDAAKEGFEPSYLAIGIQDISNTQALFNYAKEKGVQVIKREEIFPGNIDKVIAQIQSFAEQTDAIYLTVDMDVFAASYAPGVSALAFNGIVPDHGFQQIFKSIMNLPNLKCIDFAEINPLYDIDNRTTKLAADLIFRLVNNKR</sequence>
<dbReference type="GO" id="GO:0019556">
    <property type="term" value="P:L-histidine catabolic process to glutamate and formamide"/>
    <property type="evidence" value="ECO:0007669"/>
    <property type="project" value="UniProtKB-UniRule"/>
</dbReference>
<dbReference type="Gene3D" id="3.40.800.10">
    <property type="entry name" value="Ureohydrolase domain"/>
    <property type="match status" value="1"/>
</dbReference>
<dbReference type="EC" id="3.5.3.8" evidence="5 6"/>
<reference evidence="10 11" key="1">
    <citation type="submission" date="2017-06" db="EMBL/GenBank/DDBJ databases">
        <authorList>
            <consortium name="Pathogen Informatics"/>
        </authorList>
    </citation>
    <scope>NUCLEOTIDE SEQUENCE [LARGE SCALE GENOMIC DNA]</scope>
    <source>
        <strain evidence="10 11">NCTC12149</strain>
    </source>
</reference>
<keyword evidence="2 5" id="KW-0378">Hydrolase</keyword>
<keyword evidence="1 5" id="KW-0479">Metal-binding</keyword>
<dbReference type="HAMAP" id="MF_00737">
    <property type="entry name" value="Formimidoylglutam"/>
    <property type="match status" value="1"/>
</dbReference>
<dbReference type="GO" id="GO:0033389">
    <property type="term" value="P:putrescine biosynthetic process from arginine, via agmatine"/>
    <property type="evidence" value="ECO:0007669"/>
    <property type="project" value="TreeGrafter"/>
</dbReference>
<dbReference type="GO" id="GO:0030145">
    <property type="term" value="F:manganese ion binding"/>
    <property type="evidence" value="ECO:0007669"/>
    <property type="project" value="UniProtKB-UniRule"/>
</dbReference>
<comment type="pathway">
    <text evidence="5">Amino-acid degradation; L-histidine degradation into L-glutamate; L-glutamate from N-formimidoyl-L-glutamate (hydrolase route): step 1/1.</text>
</comment>
<evidence type="ECO:0000256" key="5">
    <source>
        <dbReference type="HAMAP-Rule" id="MF_00737"/>
    </source>
</evidence>
<feature type="binding site" evidence="5">
    <location>
        <position position="256"/>
    </location>
    <ligand>
        <name>Mn(2+)</name>
        <dbReference type="ChEBI" id="CHEBI:29035"/>
        <label>2</label>
    </ligand>
</feature>
<dbReference type="PROSITE" id="PS51409">
    <property type="entry name" value="ARGINASE_2"/>
    <property type="match status" value="1"/>
</dbReference>
<evidence type="ECO:0000256" key="8">
    <source>
        <dbReference type="PROSITE-ProRule" id="PRU00742"/>
    </source>
</evidence>
<comment type="cofactor">
    <cofactor evidence="5 7">
        <name>Mn(2+)</name>
        <dbReference type="ChEBI" id="CHEBI:29035"/>
    </cofactor>
    <text evidence="5 7">Binds 2 manganese ions per subunit.</text>
</comment>
<accession>A0AAJ4XEM1</accession>
<feature type="binding site" evidence="5">
    <location>
        <position position="163"/>
    </location>
    <ligand>
        <name>Mn(2+)</name>
        <dbReference type="ChEBI" id="CHEBI:29035"/>
        <label>2</label>
    </ligand>
</feature>
<name>A0AAJ4XEM1_9SPHI</name>
<dbReference type="GO" id="GO:0008783">
    <property type="term" value="F:agmatinase activity"/>
    <property type="evidence" value="ECO:0007669"/>
    <property type="project" value="TreeGrafter"/>
</dbReference>
<feature type="binding site" evidence="5">
    <location>
        <position position="254"/>
    </location>
    <ligand>
        <name>Mn(2+)</name>
        <dbReference type="ChEBI" id="CHEBI:29035"/>
        <label>2</label>
    </ligand>
</feature>
<feature type="binding site" evidence="5 7">
    <location>
        <position position="165"/>
    </location>
    <ligand>
        <name>Mn(2+)</name>
        <dbReference type="ChEBI" id="CHEBI:29035"/>
        <label>1</label>
    </ligand>
</feature>